<organism evidence="1 2">
    <name type="scientific">Gordonia rubripertincta</name>
    <name type="common">Rhodococcus corallinus</name>
    <dbReference type="NCBI Taxonomy" id="36822"/>
    <lineage>
        <taxon>Bacteria</taxon>
        <taxon>Bacillati</taxon>
        <taxon>Actinomycetota</taxon>
        <taxon>Actinomycetes</taxon>
        <taxon>Mycobacteriales</taxon>
        <taxon>Gordoniaceae</taxon>
        <taxon>Gordonia</taxon>
    </lineage>
</organism>
<keyword evidence="2" id="KW-1185">Reference proteome</keyword>
<comment type="caution">
    <text evidence="1">The sequence shown here is derived from an EMBL/GenBank/DDBJ whole genome shotgun (WGS) entry which is preliminary data.</text>
</comment>
<dbReference type="RefSeq" id="WP_301574669.1">
    <property type="nucleotide sequence ID" value="NZ_JAPWIE010000022.1"/>
</dbReference>
<proteinExistence type="predicted"/>
<sequence>MWREIGRNSNADGTYHALMAHQRSKVNALRPKAFKLDGHPEQQMIEDSFDDGWSPKLVSHSLKIQFPNDKAHQISYETLYNTLYVQSRGSLRADLYKTLSTSRPARKSRISASRQGKIYDKALKIVDRPDVKDRKVPGHWEGDLIMGSGGTAIGTLVERTSRFVILLHLPGNHQADTVAGAMITAMGDLPAHIRRSITWDRGTELA</sequence>
<evidence type="ECO:0000313" key="1">
    <source>
        <dbReference type="EMBL" id="MCZ4553944.1"/>
    </source>
</evidence>
<accession>A0ABT4N4E5</accession>
<dbReference type="InterPro" id="IPR012337">
    <property type="entry name" value="RNaseH-like_sf"/>
</dbReference>
<dbReference type="PANTHER" id="PTHR10948:SF23">
    <property type="entry name" value="TRANSPOSASE INSI FOR INSERTION SEQUENCE ELEMENT IS30A-RELATED"/>
    <property type="match status" value="1"/>
</dbReference>
<evidence type="ECO:0000313" key="2">
    <source>
        <dbReference type="Proteomes" id="UP001067235"/>
    </source>
</evidence>
<dbReference type="EMBL" id="JAPWIE010000022">
    <property type="protein sequence ID" value="MCZ4553944.1"/>
    <property type="molecule type" value="Genomic_DNA"/>
</dbReference>
<protein>
    <submittedName>
        <fullName evidence="1">IS30 family transposase</fullName>
    </submittedName>
</protein>
<dbReference type="PANTHER" id="PTHR10948">
    <property type="entry name" value="TRANSPOSASE"/>
    <property type="match status" value="1"/>
</dbReference>
<feature type="non-terminal residue" evidence="1">
    <location>
        <position position="206"/>
    </location>
</feature>
<dbReference type="NCBIfam" id="NF033563">
    <property type="entry name" value="transpos_IS30"/>
    <property type="match status" value="1"/>
</dbReference>
<name>A0ABT4N4E5_GORRU</name>
<dbReference type="Proteomes" id="UP001067235">
    <property type="component" value="Unassembled WGS sequence"/>
</dbReference>
<dbReference type="InterPro" id="IPR053392">
    <property type="entry name" value="Transposase_IS30-like"/>
</dbReference>
<gene>
    <name evidence="1" type="ORF">O4213_28435</name>
</gene>
<dbReference type="SUPFAM" id="SSF53098">
    <property type="entry name" value="Ribonuclease H-like"/>
    <property type="match status" value="1"/>
</dbReference>
<reference evidence="1" key="1">
    <citation type="submission" date="2022-12" db="EMBL/GenBank/DDBJ databases">
        <authorList>
            <person name="Krivoruchko A.V."/>
            <person name="Elkin A."/>
        </authorList>
    </citation>
    <scope>NUCLEOTIDE SEQUENCE</scope>
    <source>
        <strain evidence="1">IEGM 1388</strain>
    </source>
</reference>
<dbReference type="InterPro" id="IPR051917">
    <property type="entry name" value="Transposase-Integrase"/>
</dbReference>